<dbReference type="Gramene" id="KFK43913">
    <property type="protein sequence ID" value="KFK43913"/>
    <property type="gene ID" value="AALP_AA1G190600"/>
</dbReference>
<organism evidence="3 4">
    <name type="scientific">Arabis alpina</name>
    <name type="common">Alpine rock-cress</name>
    <dbReference type="NCBI Taxonomy" id="50452"/>
    <lineage>
        <taxon>Eukaryota</taxon>
        <taxon>Viridiplantae</taxon>
        <taxon>Streptophyta</taxon>
        <taxon>Embryophyta</taxon>
        <taxon>Tracheophyta</taxon>
        <taxon>Spermatophyta</taxon>
        <taxon>Magnoliopsida</taxon>
        <taxon>eudicotyledons</taxon>
        <taxon>Gunneridae</taxon>
        <taxon>Pentapetalae</taxon>
        <taxon>rosids</taxon>
        <taxon>malvids</taxon>
        <taxon>Brassicales</taxon>
        <taxon>Brassicaceae</taxon>
        <taxon>Arabideae</taxon>
        <taxon>Arabis</taxon>
    </lineage>
</organism>
<dbReference type="OrthoDB" id="10660239at2759"/>
<dbReference type="EMBL" id="CM002869">
    <property type="protein sequence ID" value="KFK43913.1"/>
    <property type="molecule type" value="Genomic_DNA"/>
</dbReference>
<name>A0A087HP61_ARAAL</name>
<evidence type="ECO:0000313" key="3">
    <source>
        <dbReference type="EMBL" id="KFK43913.1"/>
    </source>
</evidence>
<feature type="compositionally biased region" description="Basic and acidic residues" evidence="1">
    <location>
        <begin position="1"/>
        <end position="12"/>
    </location>
</feature>
<feature type="transmembrane region" description="Helical" evidence="2">
    <location>
        <begin position="129"/>
        <end position="150"/>
    </location>
</feature>
<dbReference type="Proteomes" id="UP000029120">
    <property type="component" value="Chromosome 1"/>
</dbReference>
<keyword evidence="4" id="KW-1185">Reference proteome</keyword>
<evidence type="ECO:0000313" key="4">
    <source>
        <dbReference type="Proteomes" id="UP000029120"/>
    </source>
</evidence>
<sequence length="155" mass="18319">MEKASTHAEAPRRRPKSKPPFESFSRICLELNKESLIFSYKDTFPYFLWEPGDTLDNIEDLPQKPWYTLPHKNQQSHYLPFLEPKEINQQRLSPLTLLHIMKPLLMNLDVPKLHQFAPKLSRLKTSHNLPYYVSTALFHLFCAISFDFLANYSFH</sequence>
<keyword evidence="2" id="KW-0472">Membrane</keyword>
<evidence type="ECO:0000256" key="1">
    <source>
        <dbReference type="SAM" id="MobiDB-lite"/>
    </source>
</evidence>
<reference evidence="4" key="1">
    <citation type="journal article" date="2015" name="Nat. Plants">
        <title>Genome expansion of Arabis alpina linked with retrotransposition and reduced symmetric DNA methylation.</title>
        <authorList>
            <person name="Willing E.M."/>
            <person name="Rawat V."/>
            <person name="Mandakova T."/>
            <person name="Maumus F."/>
            <person name="James G.V."/>
            <person name="Nordstroem K.J."/>
            <person name="Becker C."/>
            <person name="Warthmann N."/>
            <person name="Chica C."/>
            <person name="Szarzynska B."/>
            <person name="Zytnicki M."/>
            <person name="Albani M.C."/>
            <person name="Kiefer C."/>
            <person name="Bergonzi S."/>
            <person name="Castaings L."/>
            <person name="Mateos J.L."/>
            <person name="Berns M.C."/>
            <person name="Bujdoso N."/>
            <person name="Piofczyk T."/>
            <person name="de Lorenzo L."/>
            <person name="Barrero-Sicilia C."/>
            <person name="Mateos I."/>
            <person name="Piednoel M."/>
            <person name="Hagmann J."/>
            <person name="Chen-Min-Tao R."/>
            <person name="Iglesias-Fernandez R."/>
            <person name="Schuster S.C."/>
            <person name="Alonso-Blanco C."/>
            <person name="Roudier F."/>
            <person name="Carbonero P."/>
            <person name="Paz-Ares J."/>
            <person name="Davis S.J."/>
            <person name="Pecinka A."/>
            <person name="Quesneville H."/>
            <person name="Colot V."/>
            <person name="Lysak M.A."/>
            <person name="Weigel D."/>
            <person name="Coupland G."/>
            <person name="Schneeberger K."/>
        </authorList>
    </citation>
    <scope>NUCLEOTIDE SEQUENCE [LARGE SCALE GENOMIC DNA]</scope>
    <source>
        <strain evidence="4">cv. Pajares</strain>
    </source>
</reference>
<keyword evidence="2" id="KW-0812">Transmembrane</keyword>
<evidence type="ECO:0000256" key="2">
    <source>
        <dbReference type="SAM" id="Phobius"/>
    </source>
</evidence>
<protein>
    <submittedName>
        <fullName evidence="3">Uncharacterized protein</fullName>
    </submittedName>
</protein>
<dbReference type="AlphaFoldDB" id="A0A087HP61"/>
<proteinExistence type="predicted"/>
<gene>
    <name evidence="3" type="ordered locus">AALP_Aa1g190600</name>
</gene>
<keyword evidence="2" id="KW-1133">Transmembrane helix</keyword>
<feature type="region of interest" description="Disordered" evidence="1">
    <location>
        <begin position="1"/>
        <end position="20"/>
    </location>
</feature>
<accession>A0A087HP61</accession>